<dbReference type="Proteomes" id="UP000199630">
    <property type="component" value="Unassembled WGS sequence"/>
</dbReference>
<dbReference type="Pfam" id="PF03807">
    <property type="entry name" value="F420_oxidored"/>
    <property type="match status" value="1"/>
</dbReference>
<evidence type="ECO:0000259" key="2">
    <source>
        <dbReference type="Pfam" id="PF03807"/>
    </source>
</evidence>
<name>A0A1I3WWN9_9RHOB</name>
<protein>
    <recommendedName>
        <fullName evidence="2">Pyrroline-5-carboxylate reductase catalytic N-terminal domain-containing protein</fullName>
    </recommendedName>
</protein>
<dbReference type="AlphaFoldDB" id="A0A1I3WWN9"/>
<dbReference type="SUPFAM" id="SSF51735">
    <property type="entry name" value="NAD(P)-binding Rossmann-fold domains"/>
    <property type="match status" value="1"/>
</dbReference>
<dbReference type="STRING" id="588602.SAMN04487991_3843"/>
<evidence type="ECO:0000256" key="1">
    <source>
        <dbReference type="ARBA" id="ARBA00023002"/>
    </source>
</evidence>
<dbReference type="InterPro" id="IPR028939">
    <property type="entry name" value="P5C_Rdtase_cat_N"/>
</dbReference>
<sequence>MNIAIIGSGNIGSGLARTLAKTSNGIVISDQNGGTEAAAKLKDLGVTVQAADVATAIKQAEVVILATPYNASLEIAKSNDFSGKIVVDLSNPVTEDFSALQLGHSSSAAEEIAKLVDAPVVKAFNTVFAELYAGDLTLEGRKVQTFVAADDAAAKARVIELANDAGFDARDAGGLSNARYLEPLGYMNISFGYMLGQGTNIAPVWLAA</sequence>
<dbReference type="InterPro" id="IPR036291">
    <property type="entry name" value="NAD(P)-bd_dom_sf"/>
</dbReference>
<feature type="domain" description="Pyrroline-5-carboxylate reductase catalytic N-terminal" evidence="2">
    <location>
        <begin position="3"/>
        <end position="92"/>
    </location>
</feature>
<dbReference type="GO" id="GO:0016491">
    <property type="term" value="F:oxidoreductase activity"/>
    <property type="evidence" value="ECO:0007669"/>
    <property type="project" value="UniProtKB-KW"/>
</dbReference>
<evidence type="ECO:0000313" key="3">
    <source>
        <dbReference type="EMBL" id="SFK10811.1"/>
    </source>
</evidence>
<accession>A0A1I3WWN9</accession>
<gene>
    <name evidence="3" type="ORF">SAMN04487991_3843</name>
</gene>
<dbReference type="EMBL" id="FORH01000009">
    <property type="protein sequence ID" value="SFK10811.1"/>
    <property type="molecule type" value="Genomic_DNA"/>
</dbReference>
<keyword evidence="4" id="KW-1185">Reference proteome</keyword>
<dbReference type="InterPro" id="IPR051267">
    <property type="entry name" value="STEAP_metalloreductase"/>
</dbReference>
<keyword evidence="1" id="KW-0560">Oxidoreductase</keyword>
<reference evidence="4" key="1">
    <citation type="submission" date="2016-10" db="EMBL/GenBank/DDBJ databases">
        <authorList>
            <person name="Varghese N."/>
            <person name="Submissions S."/>
        </authorList>
    </citation>
    <scope>NUCLEOTIDE SEQUENCE [LARGE SCALE GENOMIC DNA]</scope>
    <source>
        <strain evidence="4">DSM 26471</strain>
    </source>
</reference>
<dbReference type="Gene3D" id="3.40.50.720">
    <property type="entry name" value="NAD(P)-binding Rossmann-like Domain"/>
    <property type="match status" value="1"/>
</dbReference>
<organism evidence="3 4">
    <name type="scientific">Celeribacter neptunius</name>
    <dbReference type="NCBI Taxonomy" id="588602"/>
    <lineage>
        <taxon>Bacteria</taxon>
        <taxon>Pseudomonadati</taxon>
        <taxon>Pseudomonadota</taxon>
        <taxon>Alphaproteobacteria</taxon>
        <taxon>Rhodobacterales</taxon>
        <taxon>Roseobacteraceae</taxon>
        <taxon>Celeribacter</taxon>
    </lineage>
</organism>
<evidence type="ECO:0000313" key="4">
    <source>
        <dbReference type="Proteomes" id="UP000199630"/>
    </source>
</evidence>
<proteinExistence type="predicted"/>
<dbReference type="PANTHER" id="PTHR14239">
    <property type="entry name" value="DUDULIN-RELATED"/>
    <property type="match status" value="1"/>
</dbReference>